<protein>
    <submittedName>
        <fullName evidence="4">Uncharacterized protein</fullName>
    </submittedName>
</protein>
<dbReference type="EMBL" id="JAODUP010001886">
    <property type="protein sequence ID" value="KAK2139278.1"/>
    <property type="molecule type" value="Genomic_DNA"/>
</dbReference>
<dbReference type="Proteomes" id="UP001208570">
    <property type="component" value="Unassembled WGS sequence"/>
</dbReference>
<accession>A0AAD9IRM5</accession>
<name>A0AAD9IRM5_9ANNE</name>
<evidence type="ECO:0000313" key="5">
    <source>
        <dbReference type="Proteomes" id="UP001208570"/>
    </source>
</evidence>
<reference evidence="4" key="1">
    <citation type="journal article" date="2023" name="Mol. Biol. Evol.">
        <title>Third-Generation Sequencing Reveals the Adaptive Role of the Epigenome in Three Deep-Sea Polychaetes.</title>
        <authorList>
            <person name="Perez M."/>
            <person name="Aroh O."/>
            <person name="Sun Y."/>
            <person name="Lan Y."/>
            <person name="Juniper S.K."/>
            <person name="Young C.R."/>
            <person name="Angers B."/>
            <person name="Qian P.Y."/>
        </authorList>
    </citation>
    <scope>NUCLEOTIDE SEQUENCE</scope>
    <source>
        <strain evidence="4">P08H-3</strain>
    </source>
</reference>
<keyword evidence="5" id="KW-1185">Reference proteome</keyword>
<keyword evidence="2" id="KW-1133">Transmembrane helix</keyword>
<sequence>MNSSRNLFIVGLSLFFGLSMPEWMSSHHNTIHTGVPEIDQILTVLLSTGMFVGGVVGFTLDNIIPGSEEERGLKAWRNIFHNDDAKEMTLDCYDFPWCMGCISRVKFFRYFPICPTFNYSPSSSSCCRKANSYPVDTPL</sequence>
<gene>
    <name evidence="4" type="ORF">LSH36_1893g00002</name>
</gene>
<feature type="transmembrane region" description="Helical" evidence="2">
    <location>
        <begin position="42"/>
        <end position="64"/>
    </location>
</feature>
<comment type="caution">
    <text evidence="4">The sequence shown here is derived from an EMBL/GenBank/DDBJ whole genome shotgun (WGS) entry which is preliminary data.</text>
</comment>
<dbReference type="AlphaFoldDB" id="A0AAD9IRM5"/>
<dbReference type="PANTHER" id="PTHR11119">
    <property type="entry name" value="XANTHINE-URACIL / VITAMIN C PERMEASE FAMILY MEMBER"/>
    <property type="match status" value="1"/>
</dbReference>
<keyword evidence="3" id="KW-0732">Signal</keyword>
<feature type="chain" id="PRO_5042280359" evidence="3">
    <location>
        <begin position="22"/>
        <end position="139"/>
    </location>
</feature>
<evidence type="ECO:0000256" key="3">
    <source>
        <dbReference type="SAM" id="SignalP"/>
    </source>
</evidence>
<proteinExistence type="inferred from homology"/>
<evidence type="ECO:0000256" key="2">
    <source>
        <dbReference type="SAM" id="Phobius"/>
    </source>
</evidence>
<keyword evidence="2" id="KW-0472">Membrane</keyword>
<comment type="similarity">
    <text evidence="1">Belongs to the nucleobase:cation symporter-2 (NCS2) (TC 2.A.40) family.</text>
</comment>
<feature type="signal peptide" evidence="3">
    <location>
        <begin position="1"/>
        <end position="21"/>
    </location>
</feature>
<evidence type="ECO:0000313" key="4">
    <source>
        <dbReference type="EMBL" id="KAK2139278.1"/>
    </source>
</evidence>
<organism evidence="4 5">
    <name type="scientific">Paralvinella palmiformis</name>
    <dbReference type="NCBI Taxonomy" id="53620"/>
    <lineage>
        <taxon>Eukaryota</taxon>
        <taxon>Metazoa</taxon>
        <taxon>Spiralia</taxon>
        <taxon>Lophotrochozoa</taxon>
        <taxon>Annelida</taxon>
        <taxon>Polychaeta</taxon>
        <taxon>Sedentaria</taxon>
        <taxon>Canalipalpata</taxon>
        <taxon>Terebellida</taxon>
        <taxon>Terebelliformia</taxon>
        <taxon>Alvinellidae</taxon>
        <taxon>Paralvinella</taxon>
    </lineage>
</organism>
<keyword evidence="2" id="KW-0812">Transmembrane</keyword>
<evidence type="ECO:0000256" key="1">
    <source>
        <dbReference type="ARBA" id="ARBA00008821"/>
    </source>
</evidence>